<evidence type="ECO:0000256" key="3">
    <source>
        <dbReference type="ARBA" id="ARBA00022475"/>
    </source>
</evidence>
<feature type="domain" description="Mechanosensitive ion channel transmembrane helices 2/3" evidence="10">
    <location>
        <begin position="72"/>
        <end position="105"/>
    </location>
</feature>
<dbReference type="Pfam" id="PF00924">
    <property type="entry name" value="MS_channel_2nd"/>
    <property type="match status" value="1"/>
</dbReference>
<sequence>MTSEKVEEYATIIKNIIIEYSPKVITAIIILFVGLWLTSIITKTLKRILVKREIDTTLSNFIGNFVFWTLRILVFITVISNLGVPTSSFVAILGAAGLAVGLALQGSLSNFAGGILIILFKPFKLDDVIEAQGEIGSVKEIQIFNTKLLTGNNQTVYIPNGALSNGVIKNYTQEGIRRVDLMIGVDYNSDLKQVKDVILDVLNKNSMVLKNPAPTILVWELADSSINLAVRPWTNSENYFSVHSQTLEDCKVAFDAAGIEIPYPHQVEIKKK</sequence>
<dbReference type="Proteomes" id="UP000830454">
    <property type="component" value="Chromosome"/>
</dbReference>
<dbReference type="RefSeq" id="WP_246918626.1">
    <property type="nucleotide sequence ID" value="NZ_CP090145.1"/>
</dbReference>
<dbReference type="SUPFAM" id="SSF50182">
    <property type="entry name" value="Sm-like ribonucleoproteins"/>
    <property type="match status" value="1"/>
</dbReference>
<dbReference type="Pfam" id="PF21088">
    <property type="entry name" value="MS_channel_1st"/>
    <property type="match status" value="1"/>
</dbReference>
<organism evidence="11 12">
    <name type="scientific">Flavobacterium sediminilitoris</name>
    <dbReference type="NCBI Taxonomy" id="2024526"/>
    <lineage>
        <taxon>Bacteria</taxon>
        <taxon>Pseudomonadati</taxon>
        <taxon>Bacteroidota</taxon>
        <taxon>Flavobacteriia</taxon>
        <taxon>Flavobacteriales</taxon>
        <taxon>Flavobacteriaceae</taxon>
        <taxon>Flavobacterium</taxon>
    </lineage>
</organism>
<keyword evidence="5 7" id="KW-1133">Transmembrane helix</keyword>
<dbReference type="SUPFAM" id="SSF82689">
    <property type="entry name" value="Mechanosensitive channel protein MscS (YggB), C-terminal domain"/>
    <property type="match status" value="1"/>
</dbReference>
<evidence type="ECO:0000259" key="9">
    <source>
        <dbReference type="Pfam" id="PF21082"/>
    </source>
</evidence>
<dbReference type="EMBL" id="CP090145">
    <property type="protein sequence ID" value="UOX35420.1"/>
    <property type="molecule type" value="Genomic_DNA"/>
</dbReference>
<dbReference type="Pfam" id="PF05552">
    <property type="entry name" value="MS_channel_1st_1"/>
    <property type="match status" value="1"/>
</dbReference>
<dbReference type="Gene3D" id="3.30.70.100">
    <property type="match status" value="1"/>
</dbReference>
<name>A0ABY4HS24_9FLAO</name>
<evidence type="ECO:0000313" key="12">
    <source>
        <dbReference type="Proteomes" id="UP000830454"/>
    </source>
</evidence>
<dbReference type="InterPro" id="IPR011066">
    <property type="entry name" value="MscS_channel_C_sf"/>
</dbReference>
<evidence type="ECO:0000313" key="11">
    <source>
        <dbReference type="EMBL" id="UOX35420.1"/>
    </source>
</evidence>
<dbReference type="PANTHER" id="PTHR30221:SF1">
    <property type="entry name" value="SMALL-CONDUCTANCE MECHANOSENSITIVE CHANNEL"/>
    <property type="match status" value="1"/>
</dbReference>
<dbReference type="InterPro" id="IPR011014">
    <property type="entry name" value="MscS_channel_TM-2"/>
</dbReference>
<accession>A0ABY4HS24</accession>
<feature type="transmembrane region" description="Helical" evidence="7">
    <location>
        <begin position="89"/>
        <end position="120"/>
    </location>
</feature>
<dbReference type="PANTHER" id="PTHR30221">
    <property type="entry name" value="SMALL-CONDUCTANCE MECHANOSENSITIVE CHANNEL"/>
    <property type="match status" value="1"/>
</dbReference>
<dbReference type="Gene3D" id="2.30.30.60">
    <property type="match status" value="1"/>
</dbReference>
<feature type="transmembrane region" description="Helical" evidence="7">
    <location>
        <begin position="61"/>
        <end position="83"/>
    </location>
</feature>
<evidence type="ECO:0000256" key="1">
    <source>
        <dbReference type="ARBA" id="ARBA00004651"/>
    </source>
</evidence>
<dbReference type="Pfam" id="PF21082">
    <property type="entry name" value="MS_channel_3rd"/>
    <property type="match status" value="1"/>
</dbReference>
<evidence type="ECO:0000256" key="7">
    <source>
        <dbReference type="SAM" id="Phobius"/>
    </source>
</evidence>
<keyword evidence="3" id="KW-1003">Cell membrane</keyword>
<dbReference type="InterPro" id="IPR049278">
    <property type="entry name" value="MS_channel_C"/>
</dbReference>
<dbReference type="Gene3D" id="1.10.287.1260">
    <property type="match status" value="1"/>
</dbReference>
<reference evidence="11" key="2">
    <citation type="submission" date="2022-04" db="EMBL/GenBank/DDBJ databases">
        <title>Complete Genome Sequence of Flavobacterium sediminilitoris YSM-43, Isolated from a Tidal Sediment.</title>
        <authorList>
            <person name="Lee P.A."/>
        </authorList>
    </citation>
    <scope>NUCLEOTIDE SEQUENCE</scope>
    <source>
        <strain evidence="11">YSM-43</strain>
    </source>
</reference>
<evidence type="ECO:0000256" key="4">
    <source>
        <dbReference type="ARBA" id="ARBA00022692"/>
    </source>
</evidence>
<dbReference type="InterPro" id="IPR008910">
    <property type="entry name" value="MSC_TM_helix"/>
</dbReference>
<comment type="similarity">
    <text evidence="2">Belongs to the MscS (TC 1.A.23) family.</text>
</comment>
<dbReference type="InterPro" id="IPR023408">
    <property type="entry name" value="MscS_beta-dom_sf"/>
</dbReference>
<feature type="transmembrane region" description="Helical" evidence="7">
    <location>
        <begin position="20"/>
        <end position="41"/>
    </location>
</feature>
<comment type="subcellular location">
    <subcellularLocation>
        <location evidence="1">Cell membrane</location>
        <topology evidence="1">Multi-pass membrane protein</topology>
    </subcellularLocation>
</comment>
<gene>
    <name evidence="11" type="ORF">LXD69_07840</name>
</gene>
<protein>
    <submittedName>
        <fullName evidence="11">Mechanosensitive ion channel</fullName>
    </submittedName>
</protein>
<keyword evidence="12" id="KW-1185">Reference proteome</keyword>
<feature type="domain" description="Mechanosensitive ion channel MscS" evidence="8">
    <location>
        <begin position="107"/>
        <end position="172"/>
    </location>
</feature>
<keyword evidence="6 7" id="KW-0472">Membrane</keyword>
<dbReference type="InterPro" id="IPR045275">
    <property type="entry name" value="MscS_archaea/bacteria_type"/>
</dbReference>
<evidence type="ECO:0000256" key="2">
    <source>
        <dbReference type="ARBA" id="ARBA00008017"/>
    </source>
</evidence>
<reference evidence="11" key="1">
    <citation type="submission" date="2021-12" db="EMBL/GenBank/DDBJ databases">
        <authorList>
            <person name="Cha I.-T."/>
            <person name="Lee K.-E."/>
            <person name="Park S.-J."/>
        </authorList>
    </citation>
    <scope>NUCLEOTIDE SEQUENCE</scope>
    <source>
        <strain evidence="11">YSM-43</strain>
    </source>
</reference>
<dbReference type="SUPFAM" id="SSF82861">
    <property type="entry name" value="Mechanosensitive channel protein MscS (YggB), transmembrane region"/>
    <property type="match status" value="1"/>
</dbReference>
<evidence type="ECO:0000256" key="6">
    <source>
        <dbReference type="ARBA" id="ARBA00023136"/>
    </source>
</evidence>
<dbReference type="InterPro" id="IPR006685">
    <property type="entry name" value="MscS_channel_2nd"/>
</dbReference>
<feature type="domain" description="Mechanosensitive ion channel MscS C-terminal" evidence="9">
    <location>
        <begin position="180"/>
        <end position="261"/>
    </location>
</feature>
<evidence type="ECO:0000259" key="10">
    <source>
        <dbReference type="Pfam" id="PF21088"/>
    </source>
</evidence>
<evidence type="ECO:0000256" key="5">
    <source>
        <dbReference type="ARBA" id="ARBA00022989"/>
    </source>
</evidence>
<keyword evidence="4 7" id="KW-0812">Transmembrane</keyword>
<dbReference type="InterPro" id="IPR049142">
    <property type="entry name" value="MS_channel_1st"/>
</dbReference>
<evidence type="ECO:0000259" key="8">
    <source>
        <dbReference type="Pfam" id="PF00924"/>
    </source>
</evidence>
<proteinExistence type="inferred from homology"/>
<dbReference type="InterPro" id="IPR010920">
    <property type="entry name" value="LSM_dom_sf"/>
</dbReference>